<keyword evidence="2" id="KW-1185">Reference proteome</keyword>
<gene>
    <name evidence="1" type="ORF">EDB92DRAFT_2113429</name>
</gene>
<accession>A0AAD4LJC8</accession>
<evidence type="ECO:0000313" key="1">
    <source>
        <dbReference type="EMBL" id="KAH8994209.1"/>
    </source>
</evidence>
<evidence type="ECO:0000313" key="2">
    <source>
        <dbReference type="Proteomes" id="UP001201163"/>
    </source>
</evidence>
<dbReference type="Proteomes" id="UP001201163">
    <property type="component" value="Unassembled WGS sequence"/>
</dbReference>
<comment type="caution">
    <text evidence="1">The sequence shown here is derived from an EMBL/GenBank/DDBJ whole genome shotgun (WGS) entry which is preliminary data.</text>
</comment>
<sequence length="198" mass="20848">MKLRHTPSTTTPSLYYLEVPSPRALAGPSTRPTTHYSSLFTVEANWGLGSLGRRGDTNKYKTLSNCSFGPNAMGYTNLDVALADNPTDEHHGHDPRPAQRAVLHAHHGAEHASGVDANFTTSSAPAPENLTVSRLGPRVAAAPPNSFGGSDYDAAGAREGTLGALLAGRCDASSGLRSGLYATHDRCWFAGSARAEFS</sequence>
<reference evidence="1" key="1">
    <citation type="submission" date="2022-01" db="EMBL/GenBank/DDBJ databases">
        <title>Comparative genomics reveals a dynamic genome evolution in the ectomycorrhizal milk-cap (Lactarius) mushrooms.</title>
        <authorList>
            <consortium name="DOE Joint Genome Institute"/>
            <person name="Lebreton A."/>
            <person name="Tang N."/>
            <person name="Kuo A."/>
            <person name="LaButti K."/>
            <person name="Drula E."/>
            <person name="Barry K."/>
            <person name="Clum A."/>
            <person name="Lipzen A."/>
            <person name="Mousain D."/>
            <person name="Ng V."/>
            <person name="Wang R."/>
            <person name="Wang X."/>
            <person name="Dai Y."/>
            <person name="Henrissat B."/>
            <person name="Grigoriev I.V."/>
            <person name="Guerin-Laguette A."/>
            <person name="Yu F."/>
            <person name="Martin F.M."/>
        </authorList>
    </citation>
    <scope>NUCLEOTIDE SEQUENCE</scope>
    <source>
        <strain evidence="1">QP</strain>
    </source>
</reference>
<organism evidence="1 2">
    <name type="scientific">Lactarius akahatsu</name>
    <dbReference type="NCBI Taxonomy" id="416441"/>
    <lineage>
        <taxon>Eukaryota</taxon>
        <taxon>Fungi</taxon>
        <taxon>Dikarya</taxon>
        <taxon>Basidiomycota</taxon>
        <taxon>Agaricomycotina</taxon>
        <taxon>Agaricomycetes</taxon>
        <taxon>Russulales</taxon>
        <taxon>Russulaceae</taxon>
        <taxon>Lactarius</taxon>
    </lineage>
</organism>
<proteinExistence type="predicted"/>
<dbReference type="EMBL" id="JAKELL010000015">
    <property type="protein sequence ID" value="KAH8994209.1"/>
    <property type="molecule type" value="Genomic_DNA"/>
</dbReference>
<dbReference type="AlphaFoldDB" id="A0AAD4LJC8"/>
<name>A0AAD4LJC8_9AGAM</name>
<protein>
    <submittedName>
        <fullName evidence="1">Uncharacterized protein</fullName>
    </submittedName>
</protein>